<dbReference type="Pfam" id="PF05065">
    <property type="entry name" value="Phage_capsid"/>
    <property type="match status" value="1"/>
</dbReference>
<dbReference type="AlphaFoldDB" id="A0A3E0HEK4"/>
<comment type="subcellular location">
    <subcellularLocation>
        <location evidence="1">Virion</location>
    </subcellularLocation>
</comment>
<keyword evidence="4" id="KW-1185">Reference proteome</keyword>
<dbReference type="NCBIfam" id="TIGR01554">
    <property type="entry name" value="major_cap_HK97"/>
    <property type="match status" value="1"/>
</dbReference>
<dbReference type="OrthoDB" id="5139222at2"/>
<feature type="domain" description="Phage capsid-like C-terminal" evidence="2">
    <location>
        <begin position="152"/>
        <end position="409"/>
    </location>
</feature>
<dbReference type="Gene3D" id="3.30.2400.10">
    <property type="entry name" value="Major capsid protein gp5"/>
    <property type="match status" value="1"/>
</dbReference>
<organism evidence="3 4">
    <name type="scientific">Kutzneria buriramensis</name>
    <dbReference type="NCBI Taxonomy" id="1045776"/>
    <lineage>
        <taxon>Bacteria</taxon>
        <taxon>Bacillati</taxon>
        <taxon>Actinomycetota</taxon>
        <taxon>Actinomycetes</taxon>
        <taxon>Pseudonocardiales</taxon>
        <taxon>Pseudonocardiaceae</taxon>
        <taxon>Kutzneria</taxon>
    </lineage>
</organism>
<evidence type="ECO:0000256" key="1">
    <source>
        <dbReference type="ARBA" id="ARBA00004328"/>
    </source>
</evidence>
<evidence type="ECO:0000259" key="2">
    <source>
        <dbReference type="Pfam" id="PF05065"/>
    </source>
</evidence>
<name>A0A3E0HEK4_9PSEU</name>
<sequence length="459" mass="49674">MSRTLVQTLVERRAEKRGKLDELLRTPVAEERDLTQQERETFDAIAAEIGEIDERVAELSDLVVRDEQAAEVSRRVVGGTQVIREPEVYRKGPHGRSFIRDMWNARQKGDRDAHERLQRNNKMRADALERLAVQDGQLPEQRAISTTGGAGGELVPPLWLEQEFIKFVRPGRITANLCHASELPMGTDQINIPKILTGTATAPQASQNTGVQQTDLTTGSVSSPVVTIAGGQVVALQLIEQSPLNIDEIVLSDLAADYAKQLNTQVISGSGTGGTMTGILTLSGTQSVAWTQATPALGGAGGLYSKLGNGIQLIHTSRFLPPTAILMHPRRWAWAETQSDSQGRPLVVPLAGGPLNVLANLDEQVSQGLVGSMLGLPVYVDPLLPVNLGAGTNQDEIVAAKMDDLWLWEGQIKAEAFAQTYAQNMSVFVRLYNYASFQPGRYPQSIASITGTGAVTPVF</sequence>
<evidence type="ECO:0000313" key="4">
    <source>
        <dbReference type="Proteomes" id="UP000256269"/>
    </source>
</evidence>
<gene>
    <name evidence="3" type="ORF">BCF44_109181</name>
</gene>
<comment type="caution">
    <text evidence="3">The sequence shown here is derived from an EMBL/GenBank/DDBJ whole genome shotgun (WGS) entry which is preliminary data.</text>
</comment>
<dbReference type="Proteomes" id="UP000256269">
    <property type="component" value="Unassembled WGS sequence"/>
</dbReference>
<dbReference type="EMBL" id="QUNO01000009">
    <property type="protein sequence ID" value="REH43638.1"/>
    <property type="molecule type" value="Genomic_DNA"/>
</dbReference>
<dbReference type="InterPro" id="IPR024455">
    <property type="entry name" value="Phage_capsid"/>
</dbReference>
<accession>A0A3E0HEK4</accession>
<evidence type="ECO:0000313" key="3">
    <source>
        <dbReference type="EMBL" id="REH43638.1"/>
    </source>
</evidence>
<dbReference type="Gene3D" id="3.30.2320.10">
    <property type="entry name" value="hypothetical protein PF0899 domain"/>
    <property type="match status" value="1"/>
</dbReference>
<dbReference type="RefSeq" id="WP_116177081.1">
    <property type="nucleotide sequence ID" value="NZ_CP144375.1"/>
</dbReference>
<reference evidence="3 4" key="1">
    <citation type="submission" date="2018-08" db="EMBL/GenBank/DDBJ databases">
        <title>Genomic Encyclopedia of Archaeal and Bacterial Type Strains, Phase II (KMG-II): from individual species to whole genera.</title>
        <authorList>
            <person name="Goeker M."/>
        </authorList>
    </citation>
    <scope>NUCLEOTIDE SEQUENCE [LARGE SCALE GENOMIC DNA]</scope>
    <source>
        <strain evidence="3 4">DSM 45791</strain>
    </source>
</reference>
<proteinExistence type="predicted"/>
<protein>
    <submittedName>
        <fullName evidence="3">HK97 family phage major capsid protein</fullName>
    </submittedName>
</protein>
<dbReference type="SUPFAM" id="SSF56563">
    <property type="entry name" value="Major capsid protein gp5"/>
    <property type="match status" value="1"/>
</dbReference>
<dbReference type="InterPro" id="IPR054612">
    <property type="entry name" value="Phage_capsid-like_C"/>
</dbReference>